<dbReference type="Proteomes" id="UP000464661">
    <property type="component" value="Chromosome"/>
</dbReference>
<organism evidence="1 2">
    <name type="scientific">Pseudomonas putida</name>
    <name type="common">Arthrobacter siderocapsulatus</name>
    <dbReference type="NCBI Taxonomy" id="303"/>
    <lineage>
        <taxon>Bacteria</taxon>
        <taxon>Pseudomonadati</taxon>
        <taxon>Pseudomonadota</taxon>
        <taxon>Gammaproteobacteria</taxon>
        <taxon>Pseudomonadales</taxon>
        <taxon>Pseudomonadaceae</taxon>
        <taxon>Pseudomonas</taxon>
    </lineage>
</organism>
<protein>
    <submittedName>
        <fullName evidence="1">Uncharacterized protein</fullName>
    </submittedName>
</protein>
<dbReference type="AlphaFoldDB" id="A0A7U6RDL9"/>
<evidence type="ECO:0000313" key="2">
    <source>
        <dbReference type="Proteomes" id="UP000464661"/>
    </source>
</evidence>
<proteinExistence type="predicted"/>
<reference evidence="1 2" key="1">
    <citation type="submission" date="2020-01" db="EMBL/GenBank/DDBJ databases">
        <title>Complete Genome Sequence of Pseudomonas putida Strain TS312, Harboring the HdtS type N-acyl-homoserine Lactone Synthase, Isolated from a Paper Mill.</title>
        <authorList>
            <person name="Hosoe A."/>
            <person name="Suenaga T."/>
            <person name="Sugi T."/>
            <person name="Izumi T."/>
            <person name="Nagai N."/>
            <person name="Terada A."/>
        </authorList>
    </citation>
    <scope>NUCLEOTIDE SEQUENCE [LARGE SCALE GENOMIC DNA]</scope>
    <source>
        <strain evidence="1 2">TS312</strain>
    </source>
</reference>
<sequence>MNLPTSMTTGLIGQPTETPDLSQLAIGMQQLLIEGHYKVIRSLERELVLMQLMALEERDNGGFTTH</sequence>
<dbReference type="EMBL" id="AP022324">
    <property type="protein sequence ID" value="BBU44961.1"/>
    <property type="molecule type" value="Genomic_DNA"/>
</dbReference>
<evidence type="ECO:0000313" key="1">
    <source>
        <dbReference type="EMBL" id="BBU44961.1"/>
    </source>
</evidence>
<accession>A0A7U6RDL9</accession>
<name>A0A7U6RDL9_PSEPU</name>
<dbReference type="RefSeq" id="WP_156510894.1">
    <property type="nucleotide sequence ID" value="NZ_AP022324.1"/>
</dbReference>
<gene>
    <name evidence="1" type="ORF">PPTS312_28760</name>
</gene>